<proteinExistence type="predicted"/>
<accession>A0ABV2DMI6</accession>
<gene>
    <name evidence="1" type="ORF">ABVQ20_30175</name>
</gene>
<dbReference type="RefSeq" id="WP_354463336.1">
    <property type="nucleotide sequence ID" value="NZ_JBEWSZ010000003.1"/>
</dbReference>
<evidence type="ECO:0000313" key="1">
    <source>
        <dbReference type="EMBL" id="MET2831228.1"/>
    </source>
</evidence>
<comment type="caution">
    <text evidence="1">The sequence shown here is derived from an EMBL/GenBank/DDBJ whole genome shotgun (WGS) entry which is preliminary data.</text>
</comment>
<keyword evidence="2" id="KW-1185">Reference proteome</keyword>
<organism evidence="1 2">
    <name type="scientific">Mesorhizobium shangrilense</name>
    <dbReference type="NCBI Taxonomy" id="460060"/>
    <lineage>
        <taxon>Bacteria</taxon>
        <taxon>Pseudomonadati</taxon>
        <taxon>Pseudomonadota</taxon>
        <taxon>Alphaproteobacteria</taxon>
        <taxon>Hyphomicrobiales</taxon>
        <taxon>Phyllobacteriaceae</taxon>
        <taxon>Mesorhizobium</taxon>
    </lineage>
</organism>
<evidence type="ECO:0000313" key="2">
    <source>
        <dbReference type="Proteomes" id="UP001548832"/>
    </source>
</evidence>
<protein>
    <submittedName>
        <fullName evidence="1">Uncharacterized protein</fullName>
    </submittedName>
</protein>
<dbReference type="Proteomes" id="UP001548832">
    <property type="component" value="Unassembled WGS sequence"/>
</dbReference>
<sequence>MSGLRRIRVLSEKGHRLWNPAGNASEGVTTLRDLIRIHDGPSFLISRPKPAGEISALIADHLRAEAMTSAVANPIVSVKSVAGMLSGDEHRIVGRMRSGVGNP</sequence>
<reference evidence="1 2" key="1">
    <citation type="submission" date="2024-06" db="EMBL/GenBank/DDBJ databases">
        <authorList>
            <person name="Kim D.-U."/>
        </authorList>
    </citation>
    <scope>NUCLEOTIDE SEQUENCE [LARGE SCALE GENOMIC DNA]</scope>
    <source>
        <strain evidence="1 2">KACC15460</strain>
    </source>
</reference>
<dbReference type="EMBL" id="JBEWSZ010000003">
    <property type="protein sequence ID" value="MET2831228.1"/>
    <property type="molecule type" value="Genomic_DNA"/>
</dbReference>
<name>A0ABV2DMI6_9HYPH</name>